<reference evidence="1" key="2">
    <citation type="submission" date="2017-09" db="EMBL/GenBank/DDBJ databases">
        <title>FDA dAtabase for Regulatory Grade micrObial Sequences (FDA-ARGOS): Supporting development and validation of Infectious Disease Dx tests.</title>
        <authorList>
            <person name="Minogue T."/>
            <person name="Wolcott M."/>
            <person name="Wasieloski L."/>
            <person name="Aguilar W."/>
            <person name="Moore D."/>
            <person name="Tallon L.J."/>
            <person name="Sadzewicz L."/>
            <person name="Ott S."/>
            <person name="Zhao X."/>
            <person name="Nagaraj S."/>
            <person name="Vavikolanu K."/>
            <person name="Aluvathingal J."/>
            <person name="Nadendla S."/>
            <person name="Sichtig H."/>
        </authorList>
    </citation>
    <scope>NUCLEOTIDE SEQUENCE</scope>
    <source>
        <strain evidence="1">FDAARGOS_387</strain>
    </source>
</reference>
<dbReference type="OrthoDB" id="6707580at2"/>
<proteinExistence type="predicted"/>
<accession>A0A2C6C2M1</accession>
<dbReference type="STRING" id="1111728.GCA_000427805_00160"/>
<dbReference type="EMBL" id="CAADJA010000002">
    <property type="protein sequence ID" value="VFS50032.1"/>
    <property type="molecule type" value="Genomic_DNA"/>
</dbReference>
<dbReference type="AlphaFoldDB" id="A0A2C6C2M1"/>
<name>A0A2C6C2M1_9GAMM</name>
<evidence type="ECO:0000313" key="4">
    <source>
        <dbReference type="Proteomes" id="UP000373449"/>
    </source>
</evidence>
<evidence type="ECO:0000313" key="3">
    <source>
        <dbReference type="Proteomes" id="UP000224974"/>
    </source>
</evidence>
<protein>
    <submittedName>
        <fullName evidence="1">Uncharacterized protein</fullName>
    </submittedName>
</protein>
<evidence type="ECO:0000313" key="2">
    <source>
        <dbReference type="EMBL" id="VFS50032.1"/>
    </source>
</evidence>
<evidence type="ECO:0000313" key="1">
    <source>
        <dbReference type="EMBL" id="PHI30600.1"/>
    </source>
</evidence>
<keyword evidence="3" id="KW-1185">Reference proteome</keyword>
<dbReference type="Proteomes" id="UP000373449">
    <property type="component" value="Unassembled WGS sequence"/>
</dbReference>
<gene>
    <name evidence="1" type="ORF">CRN84_15265</name>
    <name evidence="2" type="ORF">NCTC12282_04301</name>
</gene>
<reference evidence="3" key="1">
    <citation type="submission" date="2017-09" db="EMBL/GenBank/DDBJ databases">
        <title>FDA dAtabase for Regulatory Grade micrObial Sequences (FDA-ARGOS): Supporting development and validation of Infectious Disease Dx tests.</title>
        <authorList>
            <person name="Minogue T."/>
            <person name="Wolcott M."/>
            <person name="Wasieloski L."/>
            <person name="Aguilar W."/>
            <person name="Moore D."/>
            <person name="Tallon L."/>
            <person name="Sadzewicz L."/>
            <person name="Ott S."/>
            <person name="Zhao X."/>
            <person name="Nagaraj S."/>
            <person name="Vavikolanu K."/>
            <person name="Aluvathingal J."/>
            <person name="Nadendla S."/>
            <person name="Sichtig H."/>
        </authorList>
    </citation>
    <scope>NUCLEOTIDE SEQUENCE [LARGE SCALE GENOMIC DNA]</scope>
    <source>
        <strain evidence="3">FDAARGOS_387</strain>
    </source>
</reference>
<dbReference type="RefSeq" id="WP_051323109.1">
    <property type="nucleotide sequence ID" value="NZ_CAADJA010000002.1"/>
</dbReference>
<dbReference type="EMBL" id="PDDX01000001">
    <property type="protein sequence ID" value="PHI30600.1"/>
    <property type="molecule type" value="Genomic_DNA"/>
</dbReference>
<organism evidence="1 3">
    <name type="scientific">Budvicia aquatica</name>
    <dbReference type="NCBI Taxonomy" id="82979"/>
    <lineage>
        <taxon>Bacteria</taxon>
        <taxon>Pseudomonadati</taxon>
        <taxon>Pseudomonadota</taxon>
        <taxon>Gammaproteobacteria</taxon>
        <taxon>Enterobacterales</taxon>
        <taxon>Budviciaceae</taxon>
        <taxon>Budvicia</taxon>
    </lineage>
</organism>
<sequence length="122" mass="13697">MSNEVKFTASVVNYYTEDDVLVMGIGDDPTEPENYLIISRFDDGEIDDSIGIQTHLSEMETSNAIEKVILNRTNFIVDIKAGKEEKVNASRIVVTFSNDNIDYVRLKNHLSDIFFGSSVSIN</sequence>
<reference evidence="2 4" key="3">
    <citation type="submission" date="2019-03" db="EMBL/GenBank/DDBJ databases">
        <authorList>
            <consortium name="Pathogen Informatics"/>
        </authorList>
    </citation>
    <scope>NUCLEOTIDE SEQUENCE [LARGE SCALE GENOMIC DNA]</scope>
    <source>
        <strain evidence="2 4">NCTC12282</strain>
    </source>
</reference>
<dbReference type="Proteomes" id="UP000224974">
    <property type="component" value="Unassembled WGS sequence"/>
</dbReference>